<organism evidence="2 3">
    <name type="scientific">Ridgeia piscesae</name>
    <name type="common">Tubeworm</name>
    <dbReference type="NCBI Taxonomy" id="27915"/>
    <lineage>
        <taxon>Eukaryota</taxon>
        <taxon>Metazoa</taxon>
        <taxon>Spiralia</taxon>
        <taxon>Lophotrochozoa</taxon>
        <taxon>Annelida</taxon>
        <taxon>Polychaeta</taxon>
        <taxon>Sedentaria</taxon>
        <taxon>Canalipalpata</taxon>
        <taxon>Sabellida</taxon>
        <taxon>Siboglinidae</taxon>
        <taxon>Ridgeia</taxon>
    </lineage>
</organism>
<dbReference type="AlphaFoldDB" id="A0AAD9NZK0"/>
<keyword evidence="3" id="KW-1185">Reference proteome</keyword>
<evidence type="ECO:0000313" key="2">
    <source>
        <dbReference type="EMBL" id="KAK2185398.1"/>
    </source>
</evidence>
<sequence>MTSNFQCCSDTRLETPNISILYTPLYTTSYFRADDTEGCSGATAIDTDRSNPAYVLQPRRHNQGGQPRLCSHTRLHCAHRHGLASRLPTRPRLAHLQESVQTHETKPETCLREEEKWRSPEWNRDGRKRRKSPLVRTDDLC</sequence>
<protein>
    <submittedName>
        <fullName evidence="2">Uncharacterized protein</fullName>
    </submittedName>
</protein>
<dbReference type="Proteomes" id="UP001209878">
    <property type="component" value="Unassembled WGS sequence"/>
</dbReference>
<proteinExistence type="predicted"/>
<comment type="caution">
    <text evidence="2">The sequence shown here is derived from an EMBL/GenBank/DDBJ whole genome shotgun (WGS) entry which is preliminary data.</text>
</comment>
<feature type="compositionally biased region" description="Basic and acidic residues" evidence="1">
    <location>
        <begin position="101"/>
        <end position="125"/>
    </location>
</feature>
<feature type="region of interest" description="Disordered" evidence="1">
    <location>
        <begin position="98"/>
        <end position="141"/>
    </location>
</feature>
<reference evidence="2" key="1">
    <citation type="journal article" date="2023" name="Mol. Biol. Evol.">
        <title>Third-Generation Sequencing Reveals the Adaptive Role of the Epigenome in Three Deep-Sea Polychaetes.</title>
        <authorList>
            <person name="Perez M."/>
            <person name="Aroh O."/>
            <person name="Sun Y."/>
            <person name="Lan Y."/>
            <person name="Juniper S.K."/>
            <person name="Young C.R."/>
            <person name="Angers B."/>
            <person name="Qian P.Y."/>
        </authorList>
    </citation>
    <scope>NUCLEOTIDE SEQUENCE</scope>
    <source>
        <strain evidence="2">R07B-5</strain>
    </source>
</reference>
<accession>A0AAD9NZK0</accession>
<gene>
    <name evidence="2" type="ORF">NP493_238g01030</name>
</gene>
<evidence type="ECO:0000313" key="3">
    <source>
        <dbReference type="Proteomes" id="UP001209878"/>
    </source>
</evidence>
<evidence type="ECO:0000256" key="1">
    <source>
        <dbReference type="SAM" id="MobiDB-lite"/>
    </source>
</evidence>
<dbReference type="EMBL" id="JAODUO010000238">
    <property type="protein sequence ID" value="KAK2185398.1"/>
    <property type="molecule type" value="Genomic_DNA"/>
</dbReference>
<name>A0AAD9NZK0_RIDPI</name>